<keyword evidence="1" id="KW-0812">Transmembrane</keyword>
<sequence length="80" mass="8753">MIPENDLVTRPRVRVGPWYLALALALAKACCVLSYWANPGVCAPGNHSSMVGCIVGKEERDKKIKIKKANPNPSARCDIF</sequence>
<gene>
    <name evidence="2" type="ORF">P167DRAFT_104272</name>
</gene>
<name>A0A3N4KVX4_9PEZI</name>
<dbReference type="AlphaFoldDB" id="A0A3N4KVX4"/>
<dbReference type="EMBL" id="ML119122">
    <property type="protein sequence ID" value="RPB13569.1"/>
    <property type="molecule type" value="Genomic_DNA"/>
</dbReference>
<proteinExistence type="predicted"/>
<dbReference type="Proteomes" id="UP000277580">
    <property type="component" value="Unassembled WGS sequence"/>
</dbReference>
<keyword evidence="1" id="KW-0472">Membrane</keyword>
<accession>A0A3N4KVX4</accession>
<keyword evidence="3" id="KW-1185">Reference proteome</keyword>
<dbReference type="InParanoid" id="A0A3N4KVX4"/>
<evidence type="ECO:0000256" key="1">
    <source>
        <dbReference type="SAM" id="Phobius"/>
    </source>
</evidence>
<keyword evidence="1" id="KW-1133">Transmembrane helix</keyword>
<evidence type="ECO:0000313" key="2">
    <source>
        <dbReference type="EMBL" id="RPB13569.1"/>
    </source>
</evidence>
<organism evidence="2 3">
    <name type="scientific">Morchella conica CCBAS932</name>
    <dbReference type="NCBI Taxonomy" id="1392247"/>
    <lineage>
        <taxon>Eukaryota</taxon>
        <taxon>Fungi</taxon>
        <taxon>Dikarya</taxon>
        <taxon>Ascomycota</taxon>
        <taxon>Pezizomycotina</taxon>
        <taxon>Pezizomycetes</taxon>
        <taxon>Pezizales</taxon>
        <taxon>Morchellaceae</taxon>
        <taxon>Morchella</taxon>
    </lineage>
</organism>
<reference evidence="2 3" key="1">
    <citation type="journal article" date="2018" name="Nat. Ecol. Evol.">
        <title>Pezizomycetes genomes reveal the molecular basis of ectomycorrhizal truffle lifestyle.</title>
        <authorList>
            <person name="Murat C."/>
            <person name="Payen T."/>
            <person name="Noel B."/>
            <person name="Kuo A."/>
            <person name="Morin E."/>
            <person name="Chen J."/>
            <person name="Kohler A."/>
            <person name="Krizsan K."/>
            <person name="Balestrini R."/>
            <person name="Da Silva C."/>
            <person name="Montanini B."/>
            <person name="Hainaut M."/>
            <person name="Levati E."/>
            <person name="Barry K.W."/>
            <person name="Belfiori B."/>
            <person name="Cichocki N."/>
            <person name="Clum A."/>
            <person name="Dockter R.B."/>
            <person name="Fauchery L."/>
            <person name="Guy J."/>
            <person name="Iotti M."/>
            <person name="Le Tacon F."/>
            <person name="Lindquist E.A."/>
            <person name="Lipzen A."/>
            <person name="Malagnac F."/>
            <person name="Mello A."/>
            <person name="Molinier V."/>
            <person name="Miyauchi S."/>
            <person name="Poulain J."/>
            <person name="Riccioni C."/>
            <person name="Rubini A."/>
            <person name="Sitrit Y."/>
            <person name="Splivallo R."/>
            <person name="Traeger S."/>
            <person name="Wang M."/>
            <person name="Zifcakova L."/>
            <person name="Wipf D."/>
            <person name="Zambonelli A."/>
            <person name="Paolocci F."/>
            <person name="Nowrousian M."/>
            <person name="Ottonello S."/>
            <person name="Baldrian P."/>
            <person name="Spatafora J.W."/>
            <person name="Henrissat B."/>
            <person name="Nagy L.G."/>
            <person name="Aury J.M."/>
            <person name="Wincker P."/>
            <person name="Grigoriev I.V."/>
            <person name="Bonfante P."/>
            <person name="Martin F.M."/>
        </authorList>
    </citation>
    <scope>NUCLEOTIDE SEQUENCE [LARGE SCALE GENOMIC DNA]</scope>
    <source>
        <strain evidence="2 3">CCBAS932</strain>
    </source>
</reference>
<feature type="transmembrane region" description="Helical" evidence="1">
    <location>
        <begin position="18"/>
        <end position="37"/>
    </location>
</feature>
<protein>
    <submittedName>
        <fullName evidence="2">Uncharacterized protein</fullName>
    </submittedName>
</protein>
<evidence type="ECO:0000313" key="3">
    <source>
        <dbReference type="Proteomes" id="UP000277580"/>
    </source>
</evidence>